<dbReference type="InterPro" id="IPR000352">
    <property type="entry name" value="Pep_chain_release_fac_I"/>
</dbReference>
<evidence type="ECO:0000313" key="3">
    <source>
        <dbReference type="EMBL" id="TWT48792.1"/>
    </source>
</evidence>
<comment type="caution">
    <text evidence="3">The sequence shown here is derived from an EMBL/GenBank/DDBJ whole genome shotgun (WGS) entry which is preliminary data.</text>
</comment>
<dbReference type="OrthoDB" id="9815709at2"/>
<feature type="compositionally biased region" description="Basic and acidic residues" evidence="1">
    <location>
        <begin position="117"/>
        <end position="134"/>
    </location>
</feature>
<evidence type="ECO:0000256" key="1">
    <source>
        <dbReference type="SAM" id="MobiDB-lite"/>
    </source>
</evidence>
<evidence type="ECO:0000313" key="4">
    <source>
        <dbReference type="Proteomes" id="UP000318995"/>
    </source>
</evidence>
<feature type="domain" description="Prokaryotic-type class I peptide chain release factors" evidence="2">
    <location>
        <begin position="11"/>
        <end position="136"/>
    </location>
</feature>
<name>A0A5C5WG83_9BACT</name>
<keyword evidence="3" id="KW-0378">Hydrolase</keyword>
<keyword evidence="4" id="KW-1185">Reference proteome</keyword>
<sequence length="143" mass="16195">MADTLVVNDRIVIPKSELLFSFARSSGPGGQNVNKLNTKAVLRWKPADSLGLPEAVLLRLTVQCRTRINEAGELMITSDRYREQGRNIADCLERLRALLLAAADPPKRRRPTRKPRRANEARLKTKRQRSEVKSQRRKPLGGE</sequence>
<protein>
    <submittedName>
        <fullName evidence="3">Peptidyl-tRNA hydrolase ArfB</fullName>
        <ecNumber evidence="3">3.1.1.29</ecNumber>
    </submittedName>
</protein>
<dbReference type="EC" id="3.1.1.29" evidence="3"/>
<accession>A0A5C5WG83</accession>
<dbReference type="NCBIfam" id="NF006718">
    <property type="entry name" value="PRK09256.1"/>
    <property type="match status" value="1"/>
</dbReference>
<dbReference type="Proteomes" id="UP000318995">
    <property type="component" value="Unassembled WGS sequence"/>
</dbReference>
<organism evidence="3 4">
    <name type="scientific">Botrimarina hoheduenensis</name>
    <dbReference type="NCBI Taxonomy" id="2528000"/>
    <lineage>
        <taxon>Bacteria</taxon>
        <taxon>Pseudomonadati</taxon>
        <taxon>Planctomycetota</taxon>
        <taxon>Planctomycetia</taxon>
        <taxon>Pirellulales</taxon>
        <taxon>Lacipirellulaceae</taxon>
        <taxon>Botrimarina</taxon>
    </lineage>
</organism>
<feature type="compositionally biased region" description="Basic residues" evidence="1">
    <location>
        <begin position="107"/>
        <end position="116"/>
    </location>
</feature>
<dbReference type="PANTHER" id="PTHR11075">
    <property type="entry name" value="PEPTIDE CHAIN RELEASE FACTOR"/>
    <property type="match status" value="1"/>
</dbReference>
<evidence type="ECO:0000259" key="2">
    <source>
        <dbReference type="Pfam" id="PF00472"/>
    </source>
</evidence>
<dbReference type="Pfam" id="PF00472">
    <property type="entry name" value="RF-1"/>
    <property type="match status" value="1"/>
</dbReference>
<dbReference type="GO" id="GO:0016150">
    <property type="term" value="F:translation release factor activity, codon nonspecific"/>
    <property type="evidence" value="ECO:0007669"/>
    <property type="project" value="TreeGrafter"/>
</dbReference>
<dbReference type="GO" id="GO:0004045">
    <property type="term" value="F:peptidyl-tRNA hydrolase activity"/>
    <property type="evidence" value="ECO:0007669"/>
    <property type="project" value="UniProtKB-EC"/>
</dbReference>
<dbReference type="Gene3D" id="3.30.160.20">
    <property type="match status" value="1"/>
</dbReference>
<gene>
    <name evidence="3" type="primary">arfB</name>
    <name evidence="3" type="ORF">Pla111_05670</name>
</gene>
<dbReference type="InterPro" id="IPR052104">
    <property type="entry name" value="Mito_Release_Factor_mL62"/>
</dbReference>
<dbReference type="PANTHER" id="PTHR11075:SF54">
    <property type="entry name" value="LARGE RIBOSOMAL SUBUNIT PROTEIN ML62"/>
    <property type="match status" value="1"/>
</dbReference>
<dbReference type="EMBL" id="SJPH01000001">
    <property type="protein sequence ID" value="TWT48792.1"/>
    <property type="molecule type" value="Genomic_DNA"/>
</dbReference>
<dbReference type="FunFam" id="3.30.160.20:FF:000046">
    <property type="entry name" value="Peptidyl-tRNA hydrolase ICT1"/>
    <property type="match status" value="1"/>
</dbReference>
<feature type="region of interest" description="Disordered" evidence="1">
    <location>
        <begin position="103"/>
        <end position="143"/>
    </location>
</feature>
<reference evidence="3 4" key="1">
    <citation type="submission" date="2019-02" db="EMBL/GenBank/DDBJ databases">
        <title>Deep-cultivation of Planctomycetes and their phenomic and genomic characterization uncovers novel biology.</title>
        <authorList>
            <person name="Wiegand S."/>
            <person name="Jogler M."/>
            <person name="Boedeker C."/>
            <person name="Pinto D."/>
            <person name="Vollmers J."/>
            <person name="Rivas-Marin E."/>
            <person name="Kohn T."/>
            <person name="Peeters S.H."/>
            <person name="Heuer A."/>
            <person name="Rast P."/>
            <person name="Oberbeckmann S."/>
            <person name="Bunk B."/>
            <person name="Jeske O."/>
            <person name="Meyerdierks A."/>
            <person name="Storesund J.E."/>
            <person name="Kallscheuer N."/>
            <person name="Luecker S."/>
            <person name="Lage O.M."/>
            <person name="Pohl T."/>
            <person name="Merkel B.J."/>
            <person name="Hornburger P."/>
            <person name="Mueller R.-W."/>
            <person name="Bruemmer F."/>
            <person name="Labrenz M."/>
            <person name="Spormann A.M."/>
            <person name="Op Den Camp H."/>
            <person name="Overmann J."/>
            <person name="Amann R."/>
            <person name="Jetten M.S.M."/>
            <person name="Mascher T."/>
            <person name="Medema M.H."/>
            <person name="Devos D.P."/>
            <person name="Kaster A.-K."/>
            <person name="Ovreas L."/>
            <person name="Rohde M."/>
            <person name="Galperin M.Y."/>
            <person name="Jogler C."/>
        </authorList>
    </citation>
    <scope>NUCLEOTIDE SEQUENCE [LARGE SCALE GENOMIC DNA]</scope>
    <source>
        <strain evidence="3 4">Pla111</strain>
    </source>
</reference>
<dbReference type="AlphaFoldDB" id="A0A5C5WG83"/>
<dbReference type="SUPFAM" id="SSF110916">
    <property type="entry name" value="Peptidyl-tRNA hydrolase domain-like"/>
    <property type="match status" value="1"/>
</dbReference>
<proteinExistence type="predicted"/>